<dbReference type="InterPro" id="IPR050270">
    <property type="entry name" value="DegV_domain_contain"/>
</dbReference>
<keyword evidence="1" id="KW-0446">Lipid-binding</keyword>
<dbReference type="Pfam" id="PF02645">
    <property type="entry name" value="DegV"/>
    <property type="match status" value="1"/>
</dbReference>
<dbReference type="InterPro" id="IPR003797">
    <property type="entry name" value="DegV"/>
</dbReference>
<dbReference type="SUPFAM" id="SSF82549">
    <property type="entry name" value="DAK1/DegV-like"/>
    <property type="match status" value="1"/>
</dbReference>
<dbReference type="GO" id="GO:0008289">
    <property type="term" value="F:lipid binding"/>
    <property type="evidence" value="ECO:0007669"/>
    <property type="project" value="UniProtKB-KW"/>
</dbReference>
<dbReference type="EMBL" id="JAECVW010000001">
    <property type="protein sequence ID" value="MBH8594274.1"/>
    <property type="molecule type" value="Genomic_DNA"/>
</dbReference>
<dbReference type="PANTHER" id="PTHR33434">
    <property type="entry name" value="DEGV DOMAIN-CONTAINING PROTEIN DR_1986-RELATED"/>
    <property type="match status" value="1"/>
</dbReference>
<reference evidence="2 3" key="1">
    <citation type="submission" date="2020-12" db="EMBL/GenBank/DDBJ databases">
        <title>WGS of Thermoactinomyces spp.</title>
        <authorList>
            <person name="Cheng K."/>
        </authorList>
    </citation>
    <scope>NUCLEOTIDE SEQUENCE [LARGE SCALE GENOMIC DNA]</scope>
    <source>
        <strain evidence="3">CICC 10671\DSM 43846</strain>
    </source>
</reference>
<organism evidence="2 3">
    <name type="scientific">Thermoactinomyces intermedius</name>
    <dbReference type="NCBI Taxonomy" id="2024"/>
    <lineage>
        <taxon>Bacteria</taxon>
        <taxon>Bacillati</taxon>
        <taxon>Bacillota</taxon>
        <taxon>Bacilli</taxon>
        <taxon>Bacillales</taxon>
        <taxon>Thermoactinomycetaceae</taxon>
        <taxon>Thermoactinomyces</taxon>
    </lineage>
</organism>
<comment type="caution">
    <text evidence="2">The sequence shown here is derived from an EMBL/GenBank/DDBJ whole genome shotgun (WGS) entry which is preliminary data.</text>
</comment>
<sequence length="289" mass="31366">MGNVKIITDSTADIPKSLAKELGITVIPINVHLDGESYQDGINITPDEFYLKMSRTDQLPTTSQPSPLDIVSAFKRAVFNGAKEIISFHISSRMSGTYQSALLAKSMVEEEYPDVKIEVVDTKTVTFCLGVIVVLVARAAKEGKPLSELLSMAMKIRQEQRLLALVDTLEYLQKGGRIGKAAALVGTLLNIKPIISINDDGEVEAVDKARGNKKAVQKVFDGLKKEASGRPVALAVIHAAKREQAEQWMARAQELFDIREQHVVDIGPAVGTHAGPGTIGCIIVPLDRL</sequence>
<accession>A0A8I1A3S9</accession>
<dbReference type="RefSeq" id="WP_181730780.1">
    <property type="nucleotide sequence ID" value="NZ_JACEIR010000001.1"/>
</dbReference>
<evidence type="ECO:0000313" key="2">
    <source>
        <dbReference type="EMBL" id="MBH8594274.1"/>
    </source>
</evidence>
<proteinExistence type="predicted"/>
<dbReference type="InterPro" id="IPR043168">
    <property type="entry name" value="DegV_C"/>
</dbReference>
<dbReference type="NCBIfam" id="TIGR00762">
    <property type="entry name" value="DegV"/>
    <property type="match status" value="1"/>
</dbReference>
<evidence type="ECO:0000313" key="3">
    <source>
        <dbReference type="Proteomes" id="UP000633619"/>
    </source>
</evidence>
<name>A0A8I1A3S9_THEIN</name>
<protein>
    <submittedName>
        <fullName evidence="2">DegV family protein</fullName>
    </submittedName>
</protein>
<dbReference type="Gene3D" id="3.30.1180.10">
    <property type="match status" value="1"/>
</dbReference>
<evidence type="ECO:0000256" key="1">
    <source>
        <dbReference type="ARBA" id="ARBA00023121"/>
    </source>
</evidence>
<dbReference type="AlphaFoldDB" id="A0A8I1A3S9"/>
<dbReference type="Proteomes" id="UP000633619">
    <property type="component" value="Unassembled WGS sequence"/>
</dbReference>
<dbReference type="Gene3D" id="3.40.50.10170">
    <property type="match status" value="1"/>
</dbReference>
<gene>
    <name evidence="2" type="ORF">I8U20_02915</name>
</gene>
<dbReference type="PROSITE" id="PS51482">
    <property type="entry name" value="DEGV"/>
    <property type="match status" value="1"/>
</dbReference>
<dbReference type="PANTHER" id="PTHR33434:SF2">
    <property type="entry name" value="FATTY ACID-BINDING PROTEIN TM_1468"/>
    <property type="match status" value="1"/>
</dbReference>
<keyword evidence="3" id="KW-1185">Reference proteome</keyword>